<evidence type="ECO:0000313" key="2">
    <source>
        <dbReference type="Proteomes" id="UP000016932"/>
    </source>
</evidence>
<keyword evidence="2" id="KW-1185">Reference proteome</keyword>
<sequence length="140" mass="15353">MVLISTGSLRAIDEHKQIRKHRIDVVDGGRLINEGKPYLEPSTEEWYQYGRLETFPVVGSAFLASSSQTGQCYDPCTLDFMAGFKEAGTNHDCKSIMRQRLNASDLCAKALGRIVPAILERPLVTLGGGEVQAEVGIIID</sequence>
<dbReference type="KEGG" id="pfj:MYCFIDRAFT_176192"/>
<dbReference type="EMBL" id="KB446560">
    <property type="protein sequence ID" value="EME80811.1"/>
    <property type="molecule type" value="Genomic_DNA"/>
</dbReference>
<organism evidence="1 2">
    <name type="scientific">Pseudocercospora fijiensis (strain CIRAD86)</name>
    <name type="common">Black leaf streak disease fungus</name>
    <name type="synonym">Mycosphaerella fijiensis</name>
    <dbReference type="NCBI Taxonomy" id="383855"/>
    <lineage>
        <taxon>Eukaryota</taxon>
        <taxon>Fungi</taxon>
        <taxon>Dikarya</taxon>
        <taxon>Ascomycota</taxon>
        <taxon>Pezizomycotina</taxon>
        <taxon>Dothideomycetes</taxon>
        <taxon>Dothideomycetidae</taxon>
        <taxon>Mycosphaerellales</taxon>
        <taxon>Mycosphaerellaceae</taxon>
        <taxon>Pseudocercospora</taxon>
    </lineage>
</organism>
<dbReference type="RefSeq" id="XP_007928186.1">
    <property type="nucleotide sequence ID" value="XM_007929995.1"/>
</dbReference>
<protein>
    <submittedName>
        <fullName evidence="1">Uncharacterized protein</fullName>
    </submittedName>
</protein>
<dbReference type="GeneID" id="19333509"/>
<dbReference type="Proteomes" id="UP000016932">
    <property type="component" value="Unassembled WGS sequence"/>
</dbReference>
<dbReference type="VEuPathDB" id="FungiDB:MYCFIDRAFT_176192"/>
<accession>M3A882</accession>
<dbReference type="HOGENOM" id="CLU_1836005_0_0_1"/>
<evidence type="ECO:0000313" key="1">
    <source>
        <dbReference type="EMBL" id="EME80811.1"/>
    </source>
</evidence>
<name>M3A882_PSEFD</name>
<dbReference type="AlphaFoldDB" id="M3A882"/>
<gene>
    <name evidence="1" type="ORF">MYCFIDRAFT_176192</name>
</gene>
<reference evidence="1 2" key="1">
    <citation type="journal article" date="2012" name="PLoS Pathog.">
        <title>Diverse lifestyles and strategies of plant pathogenesis encoded in the genomes of eighteen Dothideomycetes fungi.</title>
        <authorList>
            <person name="Ohm R.A."/>
            <person name="Feau N."/>
            <person name="Henrissat B."/>
            <person name="Schoch C.L."/>
            <person name="Horwitz B.A."/>
            <person name="Barry K.W."/>
            <person name="Condon B.J."/>
            <person name="Copeland A.C."/>
            <person name="Dhillon B."/>
            <person name="Glaser F."/>
            <person name="Hesse C.N."/>
            <person name="Kosti I."/>
            <person name="LaButti K."/>
            <person name="Lindquist E.A."/>
            <person name="Lucas S."/>
            <person name="Salamov A.A."/>
            <person name="Bradshaw R.E."/>
            <person name="Ciuffetti L."/>
            <person name="Hamelin R.C."/>
            <person name="Kema G.H.J."/>
            <person name="Lawrence C."/>
            <person name="Scott J.A."/>
            <person name="Spatafora J.W."/>
            <person name="Turgeon B.G."/>
            <person name="de Wit P.J.G.M."/>
            <person name="Zhong S."/>
            <person name="Goodwin S.B."/>
            <person name="Grigoriev I.V."/>
        </authorList>
    </citation>
    <scope>NUCLEOTIDE SEQUENCE [LARGE SCALE GENOMIC DNA]</scope>
    <source>
        <strain evidence="1 2">CIRAD86</strain>
    </source>
</reference>
<proteinExistence type="predicted"/>